<comment type="cofactor">
    <cofactor evidence="1">
        <name>Fe(2+)</name>
        <dbReference type="ChEBI" id="CHEBI:29033"/>
    </cofactor>
</comment>
<dbReference type="GO" id="GO:0006307">
    <property type="term" value="P:DNA alkylation repair"/>
    <property type="evidence" value="ECO:0007669"/>
    <property type="project" value="InterPro"/>
</dbReference>
<dbReference type="Proteomes" id="UP000430634">
    <property type="component" value="Unassembled WGS sequence"/>
</dbReference>
<dbReference type="RefSeq" id="WP_155468756.1">
    <property type="nucleotide sequence ID" value="NZ_BMKG01000014.1"/>
</dbReference>
<dbReference type="PANTHER" id="PTHR31212:SF4">
    <property type="entry name" value="ALPHA-KETOGLUTARATE-DEPENDENT DIOXYGENASE ALKB HOMOLOG 3"/>
    <property type="match status" value="1"/>
</dbReference>
<dbReference type="AlphaFoldDB" id="A0A6I3SRR9"/>
<dbReference type="InterPro" id="IPR027450">
    <property type="entry name" value="AlkB-like"/>
</dbReference>
<dbReference type="InterPro" id="IPR005123">
    <property type="entry name" value="Oxoglu/Fe-dep_dioxygenase_dom"/>
</dbReference>
<reference evidence="11 12" key="3">
    <citation type="submission" date="2019-11" db="EMBL/GenBank/DDBJ databases">
        <title>Type strains purchased from KCTC, JCM and DSMZ.</title>
        <authorList>
            <person name="Lu H."/>
        </authorList>
    </citation>
    <scope>NUCLEOTIDE SEQUENCE [LARGE SCALE GENOMIC DNA]</scope>
    <source>
        <strain evidence="11 12">KCTC 52429</strain>
    </source>
</reference>
<evidence type="ECO:0000256" key="4">
    <source>
        <dbReference type="ARBA" id="ARBA00022842"/>
    </source>
</evidence>
<name>A0A6I3SRR9_9BURK</name>
<evidence type="ECO:0000259" key="9">
    <source>
        <dbReference type="PROSITE" id="PS51471"/>
    </source>
</evidence>
<reference evidence="13" key="2">
    <citation type="journal article" date="2019" name="Int. J. Syst. Evol. Microbiol.">
        <title>The Global Catalogue of Microorganisms (GCM) 10K type strain sequencing project: providing services to taxonomists for standard genome sequencing and annotation.</title>
        <authorList>
            <consortium name="The Broad Institute Genomics Platform"/>
            <consortium name="The Broad Institute Genome Sequencing Center for Infectious Disease"/>
            <person name="Wu L."/>
            <person name="Ma J."/>
        </authorList>
    </citation>
    <scope>NUCLEOTIDE SEQUENCE [LARGE SCALE GENOMIC DNA]</scope>
    <source>
        <strain evidence="13">CGMCC 1.15931</strain>
    </source>
</reference>
<dbReference type="OrthoDB" id="190276at2"/>
<keyword evidence="4" id="KW-0460">Magnesium</keyword>
<keyword evidence="2" id="KW-0479">Metal-binding</keyword>
<dbReference type="GO" id="GO:0051213">
    <property type="term" value="F:dioxygenase activity"/>
    <property type="evidence" value="ECO:0007669"/>
    <property type="project" value="UniProtKB-KW"/>
</dbReference>
<reference evidence="10" key="4">
    <citation type="submission" date="2024-05" db="EMBL/GenBank/DDBJ databases">
        <authorList>
            <person name="Sun Q."/>
            <person name="Zhou Y."/>
        </authorList>
    </citation>
    <scope>NUCLEOTIDE SEQUENCE</scope>
    <source>
        <strain evidence="10">CGMCC 1.15931</strain>
    </source>
</reference>
<dbReference type="Gene3D" id="2.60.120.590">
    <property type="entry name" value="Alpha-ketoglutarate-dependent dioxygenase AlkB-like"/>
    <property type="match status" value="1"/>
</dbReference>
<keyword evidence="5 11" id="KW-0223">Dioxygenase</keyword>
<dbReference type="GO" id="GO:0032451">
    <property type="term" value="F:demethylase activity"/>
    <property type="evidence" value="ECO:0007669"/>
    <property type="project" value="UniProtKB-ARBA"/>
</dbReference>
<dbReference type="InterPro" id="IPR037151">
    <property type="entry name" value="AlkB-like_sf"/>
</dbReference>
<evidence type="ECO:0000256" key="3">
    <source>
        <dbReference type="ARBA" id="ARBA00022763"/>
    </source>
</evidence>
<evidence type="ECO:0000313" key="11">
    <source>
        <dbReference type="EMBL" id="MTV51395.1"/>
    </source>
</evidence>
<evidence type="ECO:0000313" key="13">
    <source>
        <dbReference type="Proteomes" id="UP000622638"/>
    </source>
</evidence>
<dbReference type="PROSITE" id="PS51471">
    <property type="entry name" value="FE2OG_OXY"/>
    <property type="match status" value="1"/>
</dbReference>
<evidence type="ECO:0000256" key="7">
    <source>
        <dbReference type="ARBA" id="ARBA00023004"/>
    </source>
</evidence>
<dbReference type="GO" id="GO:0140097">
    <property type="term" value="F:catalytic activity, acting on DNA"/>
    <property type="evidence" value="ECO:0007669"/>
    <property type="project" value="UniProtKB-ARBA"/>
</dbReference>
<dbReference type="SUPFAM" id="SSF51197">
    <property type="entry name" value="Clavaminate synthase-like"/>
    <property type="match status" value="1"/>
</dbReference>
<dbReference type="EMBL" id="WNKZ01000002">
    <property type="protein sequence ID" value="MTV51395.1"/>
    <property type="molecule type" value="Genomic_DNA"/>
</dbReference>
<keyword evidence="6" id="KW-0560">Oxidoreductase</keyword>
<keyword evidence="3" id="KW-0227">DNA damage</keyword>
<dbReference type="FunFam" id="2.60.120.590:FF:000004">
    <property type="entry name" value="DNA oxidative demethylase ALKBH2"/>
    <property type="match status" value="1"/>
</dbReference>
<evidence type="ECO:0000256" key="2">
    <source>
        <dbReference type="ARBA" id="ARBA00022723"/>
    </source>
</evidence>
<evidence type="ECO:0000256" key="8">
    <source>
        <dbReference type="ARBA" id="ARBA00023204"/>
    </source>
</evidence>
<evidence type="ECO:0000313" key="12">
    <source>
        <dbReference type="Proteomes" id="UP000430634"/>
    </source>
</evidence>
<dbReference type="Proteomes" id="UP000622638">
    <property type="component" value="Unassembled WGS sequence"/>
</dbReference>
<evidence type="ECO:0000313" key="10">
    <source>
        <dbReference type="EMBL" id="GGC09895.1"/>
    </source>
</evidence>
<dbReference type="Pfam" id="PF13532">
    <property type="entry name" value="2OG-FeII_Oxy_2"/>
    <property type="match status" value="1"/>
</dbReference>
<evidence type="ECO:0000256" key="5">
    <source>
        <dbReference type="ARBA" id="ARBA00022964"/>
    </source>
</evidence>
<keyword evidence="7" id="KW-0408">Iron</keyword>
<dbReference type="PANTHER" id="PTHR31212">
    <property type="entry name" value="ALPHA-KETOGLUTARATE-DEPENDENT DIOXYGENASE ALKB HOMOLOG 3"/>
    <property type="match status" value="1"/>
</dbReference>
<protein>
    <submittedName>
        <fullName evidence="11">Alpha-ketoglutarate-dependent dioxygenase AlkB</fullName>
    </submittedName>
</protein>
<organism evidence="11 12">
    <name type="scientific">Pseudoduganella buxea</name>
    <dbReference type="NCBI Taxonomy" id="1949069"/>
    <lineage>
        <taxon>Bacteria</taxon>
        <taxon>Pseudomonadati</taxon>
        <taxon>Pseudomonadota</taxon>
        <taxon>Betaproteobacteria</taxon>
        <taxon>Burkholderiales</taxon>
        <taxon>Oxalobacteraceae</taxon>
        <taxon>Telluria group</taxon>
        <taxon>Pseudoduganella</taxon>
    </lineage>
</organism>
<proteinExistence type="predicted"/>
<keyword evidence="13" id="KW-1185">Reference proteome</keyword>
<gene>
    <name evidence="10" type="ORF">GCM10011572_34290</name>
    <name evidence="11" type="ORF">GM672_01480</name>
</gene>
<sequence>MDLFSDPATLQAMPIDDGELAFLPQLPLAIANDAVLRQLQDEIAWREETIFIYGKAQKQPRLSAWYGEAAYTYSGRTFHPLPCTPLLLEIKQAVETVTARQFNSVLLNCYRNERDSMGFHSDDERELGADPAIASVSFGATRTFILKHKRLPKTVKLDLTDGSLLLMAGTLQQHWRHGINKQTRPSSVRINLTFRMIVTPMANRK</sequence>
<dbReference type="EMBL" id="BMKG01000014">
    <property type="protein sequence ID" value="GGC09895.1"/>
    <property type="molecule type" value="Genomic_DNA"/>
</dbReference>
<reference evidence="10" key="1">
    <citation type="journal article" date="2014" name="Int. J. Syst. Evol. Microbiol.">
        <title>Complete genome of a new Firmicutes species belonging to the dominant human colonic microbiota ('Ruminococcus bicirculans') reveals two chromosomes and a selective capacity to utilize plant glucans.</title>
        <authorList>
            <consortium name="NISC Comparative Sequencing Program"/>
            <person name="Wegmann U."/>
            <person name="Louis P."/>
            <person name="Goesmann A."/>
            <person name="Henrissat B."/>
            <person name="Duncan S.H."/>
            <person name="Flint H.J."/>
        </authorList>
    </citation>
    <scope>NUCLEOTIDE SEQUENCE</scope>
    <source>
        <strain evidence="10">CGMCC 1.15931</strain>
    </source>
</reference>
<evidence type="ECO:0000256" key="6">
    <source>
        <dbReference type="ARBA" id="ARBA00023002"/>
    </source>
</evidence>
<comment type="caution">
    <text evidence="11">The sequence shown here is derived from an EMBL/GenBank/DDBJ whole genome shotgun (WGS) entry which is preliminary data.</text>
</comment>
<keyword evidence="8" id="KW-0234">DNA repair</keyword>
<dbReference type="GO" id="GO:0046872">
    <property type="term" value="F:metal ion binding"/>
    <property type="evidence" value="ECO:0007669"/>
    <property type="project" value="UniProtKB-KW"/>
</dbReference>
<dbReference type="GO" id="GO:0016705">
    <property type="term" value="F:oxidoreductase activity, acting on paired donors, with incorporation or reduction of molecular oxygen"/>
    <property type="evidence" value="ECO:0007669"/>
    <property type="project" value="UniProtKB-ARBA"/>
</dbReference>
<dbReference type="InterPro" id="IPR032854">
    <property type="entry name" value="ALKBH3"/>
</dbReference>
<dbReference type="GO" id="GO:0016787">
    <property type="term" value="F:hydrolase activity"/>
    <property type="evidence" value="ECO:0007669"/>
    <property type="project" value="UniProtKB-ARBA"/>
</dbReference>
<accession>A0A6I3SRR9</accession>
<evidence type="ECO:0000256" key="1">
    <source>
        <dbReference type="ARBA" id="ARBA00001954"/>
    </source>
</evidence>
<feature type="domain" description="Fe2OG dioxygenase" evidence="9">
    <location>
        <begin position="101"/>
        <end position="198"/>
    </location>
</feature>